<name>A0A9Q3K2N5_9BASI</name>
<protein>
    <submittedName>
        <fullName evidence="2">Uncharacterized protein</fullName>
    </submittedName>
</protein>
<gene>
    <name evidence="2" type="ORF">O181_113238</name>
</gene>
<feature type="compositionally biased region" description="Pro residues" evidence="1">
    <location>
        <begin position="18"/>
        <end position="40"/>
    </location>
</feature>
<feature type="compositionally biased region" description="Low complexity" evidence="1">
    <location>
        <begin position="41"/>
        <end position="59"/>
    </location>
</feature>
<feature type="non-terminal residue" evidence="2">
    <location>
        <position position="1"/>
    </location>
</feature>
<feature type="compositionally biased region" description="Basic and acidic residues" evidence="1">
    <location>
        <begin position="65"/>
        <end position="76"/>
    </location>
</feature>
<keyword evidence="3" id="KW-1185">Reference proteome</keyword>
<accession>A0A9Q3K2N5</accession>
<feature type="region of interest" description="Disordered" evidence="1">
    <location>
        <begin position="1"/>
        <end position="77"/>
    </location>
</feature>
<dbReference type="Proteomes" id="UP000765509">
    <property type="component" value="Unassembled WGS sequence"/>
</dbReference>
<dbReference type="EMBL" id="AVOT02092276">
    <property type="protein sequence ID" value="MBW0573523.1"/>
    <property type="molecule type" value="Genomic_DNA"/>
</dbReference>
<reference evidence="2" key="1">
    <citation type="submission" date="2021-03" db="EMBL/GenBank/DDBJ databases">
        <title>Draft genome sequence of rust myrtle Austropuccinia psidii MF-1, a brazilian biotype.</title>
        <authorList>
            <person name="Quecine M.C."/>
            <person name="Pachon D.M.R."/>
            <person name="Bonatelli M.L."/>
            <person name="Correr F.H."/>
            <person name="Franceschini L.M."/>
            <person name="Leite T.F."/>
            <person name="Margarido G.R.A."/>
            <person name="Almeida C.A."/>
            <person name="Ferrarezi J.A."/>
            <person name="Labate C.A."/>
        </authorList>
    </citation>
    <scope>NUCLEOTIDE SEQUENCE</scope>
    <source>
        <strain evidence="2">MF-1</strain>
    </source>
</reference>
<organism evidence="2 3">
    <name type="scientific">Austropuccinia psidii MF-1</name>
    <dbReference type="NCBI Taxonomy" id="1389203"/>
    <lineage>
        <taxon>Eukaryota</taxon>
        <taxon>Fungi</taxon>
        <taxon>Dikarya</taxon>
        <taxon>Basidiomycota</taxon>
        <taxon>Pucciniomycotina</taxon>
        <taxon>Pucciniomycetes</taxon>
        <taxon>Pucciniales</taxon>
        <taxon>Sphaerophragmiaceae</taxon>
        <taxon>Austropuccinia</taxon>
    </lineage>
</organism>
<dbReference type="AlphaFoldDB" id="A0A9Q3K2N5"/>
<sequence length="93" mass="9658">CSTTPCSIITIDHTPIGSPGPAPPSSSPTPPPSHPLPPLHSNPGSLPSAPKNPNASSPPVQRPSHSHDGARQEFTDLRLTLMVPQALVHQSIN</sequence>
<comment type="caution">
    <text evidence="2">The sequence shown here is derived from an EMBL/GenBank/DDBJ whole genome shotgun (WGS) entry which is preliminary data.</text>
</comment>
<evidence type="ECO:0000313" key="3">
    <source>
        <dbReference type="Proteomes" id="UP000765509"/>
    </source>
</evidence>
<proteinExistence type="predicted"/>
<evidence type="ECO:0000256" key="1">
    <source>
        <dbReference type="SAM" id="MobiDB-lite"/>
    </source>
</evidence>
<evidence type="ECO:0000313" key="2">
    <source>
        <dbReference type="EMBL" id="MBW0573523.1"/>
    </source>
</evidence>